<accession>A0A1I0INI0</accession>
<dbReference type="Proteomes" id="UP000198697">
    <property type="component" value="Unassembled WGS sequence"/>
</dbReference>
<dbReference type="AlphaFoldDB" id="A0A1I0INI0"/>
<evidence type="ECO:0000313" key="1">
    <source>
        <dbReference type="EMBL" id="SET98679.1"/>
    </source>
</evidence>
<proteinExistence type="predicted"/>
<protein>
    <submittedName>
        <fullName evidence="1">Uncharacterized protein</fullName>
    </submittedName>
</protein>
<name>A0A1I0INI0_9BACT</name>
<reference evidence="2" key="1">
    <citation type="submission" date="2016-10" db="EMBL/GenBank/DDBJ databases">
        <authorList>
            <person name="Varghese N."/>
            <person name="Submissions S."/>
        </authorList>
    </citation>
    <scope>NUCLEOTIDE SEQUENCE [LARGE SCALE GENOMIC DNA]</scope>
    <source>
        <strain evidence="2">DSM 15310</strain>
    </source>
</reference>
<organism evidence="1 2">
    <name type="scientific">Hymenobacter actinosclerus</name>
    <dbReference type="NCBI Taxonomy" id="82805"/>
    <lineage>
        <taxon>Bacteria</taxon>
        <taxon>Pseudomonadati</taxon>
        <taxon>Bacteroidota</taxon>
        <taxon>Cytophagia</taxon>
        <taxon>Cytophagales</taxon>
        <taxon>Hymenobacteraceae</taxon>
        <taxon>Hymenobacter</taxon>
    </lineage>
</organism>
<gene>
    <name evidence="1" type="ORF">SAMN04487998_3409</name>
</gene>
<keyword evidence="2" id="KW-1185">Reference proteome</keyword>
<sequence length="44" mass="5261">MVRLTNNYSDTKTNYQLVDFLPRLVNIEREHLLQVMGLKNNVNR</sequence>
<dbReference type="EMBL" id="FOHS01000005">
    <property type="protein sequence ID" value="SET98679.1"/>
    <property type="molecule type" value="Genomic_DNA"/>
</dbReference>
<evidence type="ECO:0000313" key="2">
    <source>
        <dbReference type="Proteomes" id="UP000198697"/>
    </source>
</evidence>